<comment type="caution">
    <text evidence="1">The sequence shown here is derived from an EMBL/GenBank/DDBJ whole genome shotgun (WGS) entry which is preliminary data.</text>
</comment>
<dbReference type="Gene3D" id="3.10.450.50">
    <property type="match status" value="1"/>
</dbReference>
<accession>A0ABW1IH24</accession>
<dbReference type="EMBL" id="JBHSQK010000093">
    <property type="protein sequence ID" value="MFC5952074.1"/>
    <property type="molecule type" value="Genomic_DNA"/>
</dbReference>
<dbReference type="InterPro" id="IPR009959">
    <property type="entry name" value="Cyclase_SnoaL-like"/>
</dbReference>
<evidence type="ECO:0000313" key="1">
    <source>
        <dbReference type="EMBL" id="MFC5952074.1"/>
    </source>
</evidence>
<dbReference type="Pfam" id="PF07366">
    <property type="entry name" value="SnoaL"/>
    <property type="match status" value="1"/>
</dbReference>
<gene>
    <name evidence="1" type="ORF">ACFQH9_27800</name>
</gene>
<sequence>MLTPGETKDLLRRFESAMNERRLDDLDALVAPDVVRHCEATPGMEVTNLDQFKDFLRFDAAVFPDNKQTFEHIAVDGDMVGLWATYEGTQEGDFGPFPASGNYARFSFGAVFRMAEGRIAEWWITWDNMTVLRQLGHLQG</sequence>
<dbReference type="PANTHER" id="PTHR38436:SF1">
    <property type="entry name" value="ESTER CYCLASE"/>
    <property type="match status" value="1"/>
</dbReference>
<keyword evidence="2" id="KW-1185">Reference proteome</keyword>
<organism evidence="1 2">
    <name type="scientific">Pseudonocardia lutea</name>
    <dbReference type="NCBI Taxonomy" id="2172015"/>
    <lineage>
        <taxon>Bacteria</taxon>
        <taxon>Bacillati</taxon>
        <taxon>Actinomycetota</taxon>
        <taxon>Actinomycetes</taxon>
        <taxon>Pseudonocardiales</taxon>
        <taxon>Pseudonocardiaceae</taxon>
        <taxon>Pseudonocardia</taxon>
    </lineage>
</organism>
<dbReference type="InterPro" id="IPR032710">
    <property type="entry name" value="NTF2-like_dom_sf"/>
</dbReference>
<evidence type="ECO:0000313" key="2">
    <source>
        <dbReference type="Proteomes" id="UP001596119"/>
    </source>
</evidence>
<proteinExistence type="predicted"/>
<dbReference type="RefSeq" id="WP_379570626.1">
    <property type="nucleotide sequence ID" value="NZ_JBHSQK010000093.1"/>
</dbReference>
<name>A0ABW1IH24_9PSEU</name>
<reference evidence="2" key="1">
    <citation type="journal article" date="2019" name="Int. J. Syst. Evol. Microbiol.">
        <title>The Global Catalogue of Microorganisms (GCM) 10K type strain sequencing project: providing services to taxonomists for standard genome sequencing and annotation.</title>
        <authorList>
            <consortium name="The Broad Institute Genomics Platform"/>
            <consortium name="The Broad Institute Genome Sequencing Center for Infectious Disease"/>
            <person name="Wu L."/>
            <person name="Ma J."/>
        </authorList>
    </citation>
    <scope>NUCLEOTIDE SEQUENCE [LARGE SCALE GENOMIC DNA]</scope>
    <source>
        <strain evidence="2">CGMCC 4.7397</strain>
    </source>
</reference>
<protein>
    <submittedName>
        <fullName evidence="1">Ester cyclase</fullName>
    </submittedName>
</protein>
<dbReference type="SUPFAM" id="SSF54427">
    <property type="entry name" value="NTF2-like"/>
    <property type="match status" value="1"/>
</dbReference>
<dbReference type="PANTHER" id="PTHR38436">
    <property type="entry name" value="POLYKETIDE CYCLASE SNOAL-LIKE DOMAIN"/>
    <property type="match status" value="1"/>
</dbReference>
<dbReference type="Proteomes" id="UP001596119">
    <property type="component" value="Unassembled WGS sequence"/>
</dbReference>